<name>A0A0F8A0Z3_9HYPO</name>
<reference evidence="2 3" key="1">
    <citation type="journal article" date="2014" name="Genome Biol. Evol.">
        <title>Comparative genomics and transcriptomics analyses reveal divergent lifestyle features of nematode endoparasitic fungus Hirsutella minnesotensis.</title>
        <authorList>
            <person name="Lai Y."/>
            <person name="Liu K."/>
            <person name="Zhang X."/>
            <person name="Zhang X."/>
            <person name="Li K."/>
            <person name="Wang N."/>
            <person name="Shu C."/>
            <person name="Wu Y."/>
            <person name="Wang C."/>
            <person name="Bushley K.E."/>
            <person name="Xiang M."/>
            <person name="Liu X."/>
        </authorList>
    </citation>
    <scope>NUCLEOTIDE SEQUENCE [LARGE SCALE GENOMIC DNA]</scope>
    <source>
        <strain evidence="2 3">3608</strain>
    </source>
</reference>
<protein>
    <recommendedName>
        <fullName evidence="1">Stress-response A/B barrel domain-containing protein</fullName>
    </recommendedName>
</protein>
<dbReference type="Proteomes" id="UP000054481">
    <property type="component" value="Unassembled WGS sequence"/>
</dbReference>
<keyword evidence="3" id="KW-1185">Reference proteome</keyword>
<dbReference type="InterPro" id="IPR013097">
    <property type="entry name" value="Dabb"/>
</dbReference>
<dbReference type="SUPFAM" id="SSF54909">
    <property type="entry name" value="Dimeric alpha+beta barrel"/>
    <property type="match status" value="1"/>
</dbReference>
<gene>
    <name evidence="2" type="ORF">HIM_11606</name>
</gene>
<dbReference type="Gene3D" id="3.30.70.100">
    <property type="match status" value="1"/>
</dbReference>
<sequence length="113" mass="12495">MADRIHRVTLFKIPKPEDQQTMLELYRKVEATNRKGGKPYILSLTAGSAEVDQRAQGYTVVAKTEFASVGDMEYFDNDCDAHKALKAVGRGTLTIDGILTVFFKPRVMGGSDP</sequence>
<dbReference type="EMBL" id="KQ030778">
    <property type="protein sequence ID" value="KJZ69004.1"/>
    <property type="molecule type" value="Genomic_DNA"/>
</dbReference>
<evidence type="ECO:0000313" key="2">
    <source>
        <dbReference type="EMBL" id="KJZ69004.1"/>
    </source>
</evidence>
<organism evidence="2 3">
    <name type="scientific">Hirsutella minnesotensis 3608</name>
    <dbReference type="NCBI Taxonomy" id="1043627"/>
    <lineage>
        <taxon>Eukaryota</taxon>
        <taxon>Fungi</taxon>
        <taxon>Dikarya</taxon>
        <taxon>Ascomycota</taxon>
        <taxon>Pezizomycotina</taxon>
        <taxon>Sordariomycetes</taxon>
        <taxon>Hypocreomycetidae</taxon>
        <taxon>Hypocreales</taxon>
        <taxon>Ophiocordycipitaceae</taxon>
        <taxon>Hirsutella</taxon>
    </lineage>
</organism>
<evidence type="ECO:0000259" key="1">
    <source>
        <dbReference type="PROSITE" id="PS51502"/>
    </source>
</evidence>
<dbReference type="PROSITE" id="PS51502">
    <property type="entry name" value="S_R_A_B_BARREL"/>
    <property type="match status" value="1"/>
</dbReference>
<dbReference type="Pfam" id="PF07876">
    <property type="entry name" value="Dabb"/>
    <property type="match status" value="1"/>
</dbReference>
<proteinExistence type="predicted"/>
<evidence type="ECO:0000313" key="3">
    <source>
        <dbReference type="Proteomes" id="UP000054481"/>
    </source>
</evidence>
<dbReference type="OrthoDB" id="3830014at2759"/>
<accession>A0A0F8A0Z3</accession>
<dbReference type="SMART" id="SM00886">
    <property type="entry name" value="Dabb"/>
    <property type="match status" value="1"/>
</dbReference>
<dbReference type="InterPro" id="IPR011008">
    <property type="entry name" value="Dimeric_a/b-barrel"/>
</dbReference>
<dbReference type="AlphaFoldDB" id="A0A0F8A0Z3"/>
<feature type="domain" description="Stress-response A/B barrel" evidence="1">
    <location>
        <begin position="5"/>
        <end position="103"/>
    </location>
</feature>